<dbReference type="InterPro" id="IPR017847">
    <property type="entry name" value="T6SS_RhsGE_Vgr_subset"/>
</dbReference>
<sequence>MLKATQDANTIKITTPLGKDTFYLTSFNSFECISQLFRHEVVMYTNGVEIDPKALIGKSVTVSLLMNQDGAVVERFFNGIVSELRSLGQRTPNEAEGNLYRDYAATVVPTSWLMLHRVNSRIFQNLTVKDIVSKLFGEHSVKFIDKLKNTYPPYEYCVQYEESDWDFVSRLLEQEGIFYFFEHANDKHSLVLADDVSAYEPCDENKVKHFSGSLAESHISLWNAGLNITPGKYTHKGYDLEKPQALPEASRADGSLISNQANYEVFEYEAESEFSDRSQAIANVRLEGLQKDVQTRLGASNCRSFIPGRTFEFLDHEDKSEIGKGYLLTKVILSATVANQTGANQGAEQSITNSFQCVPKDVAYRPAPSLPKPIIHGVQTAVVTGESGDEIHIDKYGRVKVQFHWDREGKKDSKSSCWIRVSQTWAGKRWGAFFFPRVGQEVLVEFLNGDPDQPIIIGAVYNADLMPPYDLPANKTQSGIKTRSTKTGSDANFNELRFEDDKGKELVMLHAEKDHHLNVENDQIDWVGNDRTTTIDNNDTVTIAKDRNSKIDGSDTLKIAKKLTIDAGQEISLKTGGASITMKSDGTISIKGKNVTVEGAQTAVKGSQVTIKGGTVAIN</sequence>
<evidence type="ECO:0000313" key="6">
    <source>
        <dbReference type="EMBL" id="GAA3918610.1"/>
    </source>
</evidence>
<feature type="domain" description="Gp5/Type VI secretion system Vgr C-terminal trimerisation" evidence="5">
    <location>
        <begin position="478"/>
        <end position="579"/>
    </location>
</feature>
<feature type="domain" description="Gp5/Type VI secretion system Vgr protein OB-fold" evidence="4">
    <location>
        <begin position="394"/>
        <end position="461"/>
    </location>
</feature>
<keyword evidence="3" id="KW-0964">Secreted</keyword>
<evidence type="ECO:0000256" key="1">
    <source>
        <dbReference type="ARBA" id="ARBA00004613"/>
    </source>
</evidence>
<dbReference type="InterPro" id="IPR006533">
    <property type="entry name" value="T6SS_Vgr_RhsGE"/>
</dbReference>
<dbReference type="Gene3D" id="4.10.220.110">
    <property type="match status" value="1"/>
</dbReference>
<dbReference type="InterPro" id="IPR006531">
    <property type="entry name" value="Gp5/Vgr_OB"/>
</dbReference>
<dbReference type="InterPro" id="IPR054030">
    <property type="entry name" value="Gp5_Vgr_C"/>
</dbReference>
<evidence type="ECO:0000259" key="4">
    <source>
        <dbReference type="Pfam" id="PF04717"/>
    </source>
</evidence>
<dbReference type="Gene3D" id="2.30.110.50">
    <property type="match status" value="1"/>
</dbReference>
<dbReference type="NCBIfam" id="TIGR01646">
    <property type="entry name" value="vgr_GE"/>
    <property type="match status" value="1"/>
</dbReference>
<dbReference type="Gene3D" id="2.40.50.230">
    <property type="entry name" value="Gp5 N-terminal domain"/>
    <property type="match status" value="1"/>
</dbReference>
<dbReference type="SUPFAM" id="SSF69279">
    <property type="entry name" value="Phage tail proteins"/>
    <property type="match status" value="2"/>
</dbReference>
<dbReference type="Gene3D" id="3.55.50.10">
    <property type="entry name" value="Baseplate protein-like domains"/>
    <property type="match status" value="1"/>
</dbReference>
<evidence type="ECO:0000259" key="5">
    <source>
        <dbReference type="Pfam" id="PF22178"/>
    </source>
</evidence>
<dbReference type="Pfam" id="PF22178">
    <property type="entry name" value="Gp5_trimer_C"/>
    <property type="match status" value="1"/>
</dbReference>
<dbReference type="Proteomes" id="UP001501565">
    <property type="component" value="Unassembled WGS sequence"/>
</dbReference>
<keyword evidence="7" id="KW-1185">Reference proteome</keyword>
<protein>
    <submittedName>
        <fullName evidence="6">Type VI secretion system tip protein TssI/VgrG</fullName>
    </submittedName>
</protein>
<dbReference type="Pfam" id="PF04717">
    <property type="entry name" value="Phage_base_V"/>
    <property type="match status" value="1"/>
</dbReference>
<dbReference type="SUPFAM" id="SSF69255">
    <property type="entry name" value="gp5 N-terminal domain-like"/>
    <property type="match status" value="1"/>
</dbReference>
<name>A0ABP7MB65_9GAMM</name>
<reference evidence="7" key="1">
    <citation type="journal article" date="2019" name="Int. J. Syst. Evol. Microbiol.">
        <title>The Global Catalogue of Microorganisms (GCM) 10K type strain sequencing project: providing services to taxonomists for standard genome sequencing and annotation.</title>
        <authorList>
            <consortium name="The Broad Institute Genomics Platform"/>
            <consortium name="The Broad Institute Genome Sequencing Center for Infectious Disease"/>
            <person name="Wu L."/>
            <person name="Ma J."/>
        </authorList>
    </citation>
    <scope>NUCLEOTIDE SEQUENCE [LARGE SCALE GENOMIC DNA]</scope>
    <source>
        <strain evidence="7">JCM 17551</strain>
    </source>
</reference>
<dbReference type="SUPFAM" id="SSF69349">
    <property type="entry name" value="Phage fibre proteins"/>
    <property type="match status" value="1"/>
</dbReference>
<proteinExistence type="inferred from homology"/>
<comment type="subcellular location">
    <subcellularLocation>
        <location evidence="1">Secreted</location>
    </subcellularLocation>
</comment>
<gene>
    <name evidence="6" type="primary">tssI</name>
    <name evidence="6" type="ORF">GCM10022277_12350</name>
</gene>
<dbReference type="InterPro" id="IPR050708">
    <property type="entry name" value="T6SS_VgrG/RHS"/>
</dbReference>
<dbReference type="PANTHER" id="PTHR32305">
    <property type="match status" value="1"/>
</dbReference>
<dbReference type="NCBIfam" id="TIGR03361">
    <property type="entry name" value="VI_Rhs_Vgr"/>
    <property type="match status" value="1"/>
</dbReference>
<dbReference type="PANTHER" id="PTHR32305:SF15">
    <property type="entry name" value="PROTEIN RHSA-RELATED"/>
    <property type="match status" value="1"/>
</dbReference>
<dbReference type="RefSeq" id="WP_344796554.1">
    <property type="nucleotide sequence ID" value="NZ_BAABBN010000004.1"/>
</dbReference>
<evidence type="ECO:0000313" key="7">
    <source>
        <dbReference type="Proteomes" id="UP001501565"/>
    </source>
</evidence>
<comment type="caution">
    <text evidence="6">The sequence shown here is derived from an EMBL/GenBank/DDBJ whole genome shotgun (WGS) entry which is preliminary data.</text>
</comment>
<organism evidence="6 7">
    <name type="scientific">Litoribacillus peritrichatus</name>
    <dbReference type="NCBI Taxonomy" id="718191"/>
    <lineage>
        <taxon>Bacteria</taxon>
        <taxon>Pseudomonadati</taxon>
        <taxon>Pseudomonadota</taxon>
        <taxon>Gammaproteobacteria</taxon>
        <taxon>Oceanospirillales</taxon>
        <taxon>Oceanospirillaceae</taxon>
        <taxon>Litoribacillus</taxon>
    </lineage>
</organism>
<accession>A0ABP7MB65</accession>
<dbReference type="EMBL" id="BAABBN010000004">
    <property type="protein sequence ID" value="GAA3918610.1"/>
    <property type="molecule type" value="Genomic_DNA"/>
</dbReference>
<evidence type="ECO:0000256" key="3">
    <source>
        <dbReference type="ARBA" id="ARBA00022525"/>
    </source>
</evidence>
<dbReference type="Pfam" id="PF05954">
    <property type="entry name" value="Phage_GPD"/>
    <property type="match status" value="1"/>
</dbReference>
<comment type="similarity">
    <text evidence="2">Belongs to the VgrG protein family.</text>
</comment>
<evidence type="ECO:0000256" key="2">
    <source>
        <dbReference type="ARBA" id="ARBA00005558"/>
    </source>
</evidence>
<dbReference type="InterPro" id="IPR037026">
    <property type="entry name" value="Vgr_OB-fold_dom_sf"/>
</dbReference>